<gene>
    <name evidence="3" type="ORF">MVEN_01195900</name>
</gene>
<dbReference type="Proteomes" id="UP000620124">
    <property type="component" value="Unassembled WGS sequence"/>
</dbReference>
<evidence type="ECO:0000256" key="1">
    <source>
        <dbReference type="SAM" id="Coils"/>
    </source>
</evidence>
<keyword evidence="4" id="KW-1185">Reference proteome</keyword>
<feature type="compositionally biased region" description="Basic and acidic residues" evidence="2">
    <location>
        <begin position="19"/>
        <end position="28"/>
    </location>
</feature>
<dbReference type="AlphaFoldDB" id="A0A8H6Y438"/>
<keyword evidence="1" id="KW-0175">Coiled coil</keyword>
<evidence type="ECO:0000313" key="3">
    <source>
        <dbReference type="EMBL" id="KAF7352322.1"/>
    </source>
</evidence>
<sequence>MGPKRVEAGGTKNGPRTNYPKDKTHETKAPPLLSPSKSQGNRSITPDVTLKPPVTNHHRRTTSLQANEKPKVLDGSDAETSAKQTAHTILEQHIKIPWSETFRPGFGISALTGEFMARSALRPFKMAESSKPGKSRISVERLQWKGVTELLDGFEMEAGGTVNVLCPIGANVKIASVLSQNNSTSTILVQYKVEANFTADFVPENVRLKDGLDKLSDIEFRNEYGDYYIAGYQKAYSCRMIVVCKINEETVTKSLEREVVALVDRYFKGGIKISDIEKQTTSFSLLSVIVDTEGCSADPSSVFSVAVADAPQTLSKVLKNAPGVPRIAFLYHYSSLDSCNLSRRVDVPKDMFDRARIMRSLYAYLQASLLHPALQEFYFDRRTIHAVLEQFEQQRKSVMRMTKDDNKKINTLQRDLNSAKNKADALIRRYDFIRAVFNMDKGIVSHPPTPVNGLRFYRWDCGKTGAPKKLTEFKAYSLVCFESSYRAFELEWQSPVTDGSSTLRHLLGGPSAREIMSFKTRSSDGALPPRPPPSPKGQKLAKPRPSEPRPETEQDPGTFTFCLADHKPVYVLGWSISCYWPEGKAEPTIEVDHPTNYIFSDHLSISIDNSRSTRWYCKVTFVIKSSYNFPDLI</sequence>
<protein>
    <submittedName>
        <fullName evidence="3">FHA domain-containing protein</fullName>
    </submittedName>
</protein>
<reference evidence="3" key="1">
    <citation type="submission" date="2020-05" db="EMBL/GenBank/DDBJ databases">
        <title>Mycena genomes resolve the evolution of fungal bioluminescence.</title>
        <authorList>
            <person name="Tsai I.J."/>
        </authorList>
    </citation>
    <scope>NUCLEOTIDE SEQUENCE</scope>
    <source>
        <strain evidence="3">CCC161011</strain>
    </source>
</reference>
<comment type="caution">
    <text evidence="3">The sequence shown here is derived from an EMBL/GenBank/DDBJ whole genome shotgun (WGS) entry which is preliminary data.</text>
</comment>
<accession>A0A8H6Y438</accession>
<feature type="region of interest" description="Disordered" evidence="2">
    <location>
        <begin position="1"/>
        <end position="80"/>
    </location>
</feature>
<feature type="coiled-coil region" evidence="1">
    <location>
        <begin position="402"/>
        <end position="429"/>
    </location>
</feature>
<name>A0A8H6Y438_9AGAR</name>
<organism evidence="3 4">
    <name type="scientific">Mycena venus</name>
    <dbReference type="NCBI Taxonomy" id="2733690"/>
    <lineage>
        <taxon>Eukaryota</taxon>
        <taxon>Fungi</taxon>
        <taxon>Dikarya</taxon>
        <taxon>Basidiomycota</taxon>
        <taxon>Agaricomycotina</taxon>
        <taxon>Agaricomycetes</taxon>
        <taxon>Agaricomycetidae</taxon>
        <taxon>Agaricales</taxon>
        <taxon>Marasmiineae</taxon>
        <taxon>Mycenaceae</taxon>
        <taxon>Mycena</taxon>
    </lineage>
</organism>
<proteinExistence type="predicted"/>
<dbReference type="EMBL" id="JACAZI010000009">
    <property type="protein sequence ID" value="KAF7352322.1"/>
    <property type="molecule type" value="Genomic_DNA"/>
</dbReference>
<evidence type="ECO:0000256" key="2">
    <source>
        <dbReference type="SAM" id="MobiDB-lite"/>
    </source>
</evidence>
<feature type="compositionally biased region" description="Polar residues" evidence="2">
    <location>
        <begin position="35"/>
        <end position="46"/>
    </location>
</feature>
<feature type="region of interest" description="Disordered" evidence="2">
    <location>
        <begin position="520"/>
        <end position="557"/>
    </location>
</feature>
<evidence type="ECO:0000313" key="4">
    <source>
        <dbReference type="Proteomes" id="UP000620124"/>
    </source>
</evidence>
<dbReference type="OrthoDB" id="3003433at2759"/>